<keyword evidence="3" id="KW-0479">Metal-binding</keyword>
<proteinExistence type="inferred from homology"/>
<sequence length="262" mass="28692">MRPWDVFALRYAFHDRPARLNFIQAPDPHDAAMPMDYFVWVLRAGGQSIVVDTGFGEAAAKARGRTILRPVGTALAELGVDPGAVEDVVVTHLHYDHAGNLDLFPKARFHLQDREMAFATGRHMCQACIRHPFEVEDVVAMVRAVYAERVTFHSGDAEIAEGVSLHHVGGHSDGLQMVRVETRRGPVVLASDASHYYANMATGNPFPIVYDLGAMTLGWARAKRLAGGDARVIPGHDPKVRTRYPALPGSNGETVCLHLDPV</sequence>
<evidence type="ECO:0000259" key="6">
    <source>
        <dbReference type="SMART" id="SM00849"/>
    </source>
</evidence>
<reference evidence="7 8" key="1">
    <citation type="submission" date="2019-04" db="EMBL/GenBank/DDBJ databases">
        <title>Phreatobacter aquaticus sp. nov.</title>
        <authorList>
            <person name="Choi A."/>
        </authorList>
    </citation>
    <scope>NUCLEOTIDE SEQUENCE [LARGE SCALE GENOMIC DNA]</scope>
    <source>
        <strain evidence="7 8">KCTC 52518</strain>
    </source>
</reference>
<feature type="domain" description="Metallo-beta-lactamase" evidence="6">
    <location>
        <begin position="36"/>
        <end position="236"/>
    </location>
</feature>
<evidence type="ECO:0000256" key="5">
    <source>
        <dbReference type="ARBA" id="ARBA00022833"/>
    </source>
</evidence>
<evidence type="ECO:0000256" key="4">
    <source>
        <dbReference type="ARBA" id="ARBA00022801"/>
    </source>
</evidence>
<dbReference type="SUPFAM" id="SSF56281">
    <property type="entry name" value="Metallo-hydrolase/oxidoreductase"/>
    <property type="match status" value="1"/>
</dbReference>
<evidence type="ECO:0000313" key="8">
    <source>
        <dbReference type="Proteomes" id="UP000298781"/>
    </source>
</evidence>
<dbReference type="InterPro" id="IPR001279">
    <property type="entry name" value="Metallo-B-lactamas"/>
</dbReference>
<dbReference type="InterPro" id="IPR036866">
    <property type="entry name" value="RibonucZ/Hydroxyglut_hydro"/>
</dbReference>
<gene>
    <name evidence="7" type="ORF">E8M01_25760</name>
</gene>
<dbReference type="InterPro" id="IPR051013">
    <property type="entry name" value="MBL_superfamily_lactonases"/>
</dbReference>
<dbReference type="EMBL" id="CP039690">
    <property type="protein sequence ID" value="QCI67330.1"/>
    <property type="molecule type" value="Genomic_DNA"/>
</dbReference>
<dbReference type="GO" id="GO:0046872">
    <property type="term" value="F:metal ion binding"/>
    <property type="evidence" value="ECO:0007669"/>
    <property type="project" value="UniProtKB-KW"/>
</dbReference>
<organism evidence="7 8">
    <name type="scientific">Phreatobacter stygius</name>
    <dbReference type="NCBI Taxonomy" id="1940610"/>
    <lineage>
        <taxon>Bacteria</taxon>
        <taxon>Pseudomonadati</taxon>
        <taxon>Pseudomonadota</taxon>
        <taxon>Alphaproteobacteria</taxon>
        <taxon>Hyphomicrobiales</taxon>
        <taxon>Phreatobacteraceae</taxon>
        <taxon>Phreatobacter</taxon>
    </lineage>
</organism>
<dbReference type="CDD" id="cd07729">
    <property type="entry name" value="AHL_lactonase_MBL-fold"/>
    <property type="match status" value="1"/>
</dbReference>
<evidence type="ECO:0000256" key="2">
    <source>
        <dbReference type="ARBA" id="ARBA00007749"/>
    </source>
</evidence>
<evidence type="ECO:0000256" key="1">
    <source>
        <dbReference type="ARBA" id="ARBA00001947"/>
    </source>
</evidence>
<comment type="similarity">
    <text evidence="2">Belongs to the metallo-beta-lactamase superfamily.</text>
</comment>
<dbReference type="Proteomes" id="UP000298781">
    <property type="component" value="Chromosome"/>
</dbReference>
<comment type="cofactor">
    <cofactor evidence="1">
        <name>Zn(2+)</name>
        <dbReference type="ChEBI" id="CHEBI:29105"/>
    </cofactor>
</comment>
<dbReference type="AlphaFoldDB" id="A0A4D7B9S7"/>
<dbReference type="GO" id="GO:0016787">
    <property type="term" value="F:hydrolase activity"/>
    <property type="evidence" value="ECO:0007669"/>
    <property type="project" value="UniProtKB-KW"/>
</dbReference>
<dbReference type="SMART" id="SM00849">
    <property type="entry name" value="Lactamase_B"/>
    <property type="match status" value="1"/>
</dbReference>
<dbReference type="KEGG" id="pstg:E8M01_25760"/>
<protein>
    <submittedName>
        <fullName evidence="7">N-acyl homoserine lactonase family protein</fullName>
    </submittedName>
</protein>
<keyword evidence="8" id="KW-1185">Reference proteome</keyword>
<keyword evidence="4" id="KW-0378">Hydrolase</keyword>
<dbReference type="OrthoDB" id="9773738at2"/>
<dbReference type="Pfam" id="PF00753">
    <property type="entry name" value="Lactamase_B"/>
    <property type="match status" value="1"/>
</dbReference>
<keyword evidence="5" id="KW-0862">Zinc</keyword>
<evidence type="ECO:0000313" key="7">
    <source>
        <dbReference type="EMBL" id="QCI67330.1"/>
    </source>
</evidence>
<accession>A0A4D7B9S7</accession>
<evidence type="ECO:0000256" key="3">
    <source>
        <dbReference type="ARBA" id="ARBA00022723"/>
    </source>
</evidence>
<dbReference type="PANTHER" id="PTHR42978">
    <property type="entry name" value="QUORUM-QUENCHING LACTONASE YTNP-RELATED-RELATED"/>
    <property type="match status" value="1"/>
</dbReference>
<dbReference type="RefSeq" id="WP_136962761.1">
    <property type="nucleotide sequence ID" value="NZ_CP039690.1"/>
</dbReference>
<name>A0A4D7B9S7_9HYPH</name>
<dbReference type="Gene3D" id="3.60.15.10">
    <property type="entry name" value="Ribonuclease Z/Hydroxyacylglutathione hydrolase-like"/>
    <property type="match status" value="1"/>
</dbReference>
<dbReference type="PANTHER" id="PTHR42978:SF7">
    <property type="entry name" value="METALLO-HYDROLASE RV2300C-RELATED"/>
    <property type="match status" value="1"/>
</dbReference>